<evidence type="ECO:0000313" key="2">
    <source>
        <dbReference type="RefSeq" id="XP_029648250.1"/>
    </source>
</evidence>
<protein>
    <submittedName>
        <fullName evidence="2">Serine-rich adhesin for platelets</fullName>
    </submittedName>
</protein>
<evidence type="ECO:0000313" key="1">
    <source>
        <dbReference type="Proteomes" id="UP000515154"/>
    </source>
</evidence>
<name>A0A6P7TD53_9MOLL</name>
<dbReference type="RefSeq" id="XP_029648250.1">
    <property type="nucleotide sequence ID" value="XM_029792390.2"/>
</dbReference>
<keyword evidence="1" id="KW-1185">Reference proteome</keyword>
<dbReference type="Gene3D" id="1.10.260.100">
    <property type="match status" value="2"/>
</dbReference>
<sequence length="500" mass="52911">MADGSGDGAPLENMSALRHQVEAIRDSRGPQQQQQQPQQQQHPQQPQRSLPSPLQAATHPLPSSTSLSAASSSSSASSLSSSSSSSLSSSSSHQLSQHHHHHHQTPVNNTNNMRASCNVVAANASTNLNNASAKQNNVDREVQSQVQLSTSNMVGACAGASCLPSGVSHSTYNYIASNSSSNAGLQSKDNRAAFGGMKKGFLENMTNNSRDGSSNVGSGGGAGGSSGGIASSNSSSNSSSNNSGATGSGGASGGCNNKRSNETKNLIDCNQIGSKKTYNKDMPFIKPKNTDVRSSSFELHEELENIREKQTLLNSTEWVTDALLTRLQSNPNLIGRLSDPTFIEAITDFQKNPQSAMAKYQGDKDLQASMQEFCSILGDHLLKLDKKDGTHKPCNLAAATPLQDVAAPSSSSSTSSGEAASSSASLNHLSSAYMDNEHRMQDLLTDPEIREALVDKKVQEVIAMQSQNPERAQSMLHQGDAELRKKVRKLVDAGLLTFNS</sequence>
<dbReference type="KEGG" id="osn:115222230"/>
<dbReference type="AlphaFoldDB" id="A0A6P7TD53"/>
<dbReference type="InterPro" id="IPR041243">
    <property type="entry name" value="STI1/HOP_DP"/>
</dbReference>
<gene>
    <name evidence="2" type="primary">LOC115222230</name>
</gene>
<proteinExistence type="predicted"/>
<organism evidence="1 2">
    <name type="scientific">Octopus sinensis</name>
    <name type="common">East Asian common octopus</name>
    <dbReference type="NCBI Taxonomy" id="2607531"/>
    <lineage>
        <taxon>Eukaryota</taxon>
        <taxon>Metazoa</taxon>
        <taxon>Spiralia</taxon>
        <taxon>Lophotrochozoa</taxon>
        <taxon>Mollusca</taxon>
        <taxon>Cephalopoda</taxon>
        <taxon>Coleoidea</taxon>
        <taxon>Octopodiformes</taxon>
        <taxon>Octopoda</taxon>
        <taxon>Incirrata</taxon>
        <taxon>Octopodidae</taxon>
        <taxon>Octopus</taxon>
    </lineage>
</organism>
<dbReference type="Pfam" id="PF17830">
    <property type="entry name" value="STI1-HOP_DP"/>
    <property type="match status" value="1"/>
</dbReference>
<reference evidence="2" key="1">
    <citation type="submission" date="2025-08" db="UniProtKB">
        <authorList>
            <consortium name="RefSeq"/>
        </authorList>
    </citation>
    <scope>IDENTIFICATION</scope>
</reference>
<accession>A0A6P7TD53</accession>
<dbReference type="Proteomes" id="UP000515154">
    <property type="component" value="Linkage group LG19"/>
</dbReference>